<dbReference type="GO" id="GO:0036430">
    <property type="term" value="F:CMP kinase activity"/>
    <property type="evidence" value="ECO:0007669"/>
    <property type="project" value="RHEA"/>
</dbReference>
<evidence type="ECO:0000256" key="3">
    <source>
        <dbReference type="ARBA" id="ARBA00022741"/>
    </source>
</evidence>
<comment type="catalytic activity">
    <reaction evidence="7 8">
        <text>CMP + ATP = CDP + ADP</text>
        <dbReference type="Rhea" id="RHEA:11600"/>
        <dbReference type="ChEBI" id="CHEBI:30616"/>
        <dbReference type="ChEBI" id="CHEBI:58069"/>
        <dbReference type="ChEBI" id="CHEBI:60377"/>
        <dbReference type="ChEBI" id="CHEBI:456216"/>
        <dbReference type="EC" id="2.7.4.25"/>
    </reaction>
</comment>
<dbReference type="InterPro" id="IPR011994">
    <property type="entry name" value="Cytidylate_kinase_dom"/>
</dbReference>
<reference evidence="10 11" key="1">
    <citation type="submission" date="2015-12" db="EMBL/GenBank/DDBJ databases">
        <title>Genome sequence of Oceanibaculum pacificum MCCC 1A02656.</title>
        <authorList>
            <person name="Lu L."/>
            <person name="Lai Q."/>
            <person name="Shao Z."/>
            <person name="Qian P."/>
        </authorList>
    </citation>
    <scope>NUCLEOTIDE SEQUENCE [LARGE SCALE GENOMIC DNA]</scope>
    <source>
        <strain evidence="10 11">MCCC 1A02656</strain>
    </source>
</reference>
<comment type="caution">
    <text evidence="10">The sequence shown here is derived from an EMBL/GenBank/DDBJ whole genome shotgun (WGS) entry which is preliminary data.</text>
</comment>
<keyword evidence="11" id="KW-1185">Reference proteome</keyword>
<dbReference type="GO" id="GO:0005737">
    <property type="term" value="C:cytoplasm"/>
    <property type="evidence" value="ECO:0007669"/>
    <property type="project" value="UniProtKB-SubCell"/>
</dbReference>
<keyword evidence="5 8" id="KW-0067">ATP-binding</keyword>
<comment type="catalytic activity">
    <reaction evidence="6 8">
        <text>dCMP + ATP = dCDP + ADP</text>
        <dbReference type="Rhea" id="RHEA:25094"/>
        <dbReference type="ChEBI" id="CHEBI:30616"/>
        <dbReference type="ChEBI" id="CHEBI:57566"/>
        <dbReference type="ChEBI" id="CHEBI:58593"/>
        <dbReference type="ChEBI" id="CHEBI:456216"/>
        <dbReference type="EC" id="2.7.4.25"/>
    </reaction>
</comment>
<feature type="binding site" evidence="8">
    <location>
        <begin position="7"/>
        <end position="15"/>
    </location>
    <ligand>
        <name>ATP</name>
        <dbReference type="ChEBI" id="CHEBI:30616"/>
    </ligand>
</feature>
<dbReference type="Gene3D" id="3.40.50.300">
    <property type="entry name" value="P-loop containing nucleotide triphosphate hydrolases"/>
    <property type="match status" value="1"/>
</dbReference>
<evidence type="ECO:0000313" key="10">
    <source>
        <dbReference type="EMBL" id="KZD09069.1"/>
    </source>
</evidence>
<evidence type="ECO:0000259" key="9">
    <source>
        <dbReference type="Pfam" id="PF02224"/>
    </source>
</evidence>
<comment type="similarity">
    <text evidence="1 8">Belongs to the cytidylate kinase family. Type 1 subfamily.</text>
</comment>
<keyword evidence="8" id="KW-0963">Cytoplasm</keyword>
<keyword evidence="4 8" id="KW-0418">Kinase</keyword>
<evidence type="ECO:0000256" key="4">
    <source>
        <dbReference type="ARBA" id="ARBA00022777"/>
    </source>
</evidence>
<evidence type="ECO:0000256" key="8">
    <source>
        <dbReference type="HAMAP-Rule" id="MF_00238"/>
    </source>
</evidence>
<dbReference type="InterPro" id="IPR003136">
    <property type="entry name" value="Cytidylate_kin"/>
</dbReference>
<evidence type="ECO:0000256" key="7">
    <source>
        <dbReference type="ARBA" id="ARBA00048478"/>
    </source>
</evidence>
<dbReference type="AlphaFoldDB" id="A0A154W6E6"/>
<keyword evidence="3 8" id="KW-0547">Nucleotide-binding</keyword>
<comment type="subcellular location">
    <subcellularLocation>
        <location evidence="8">Cytoplasm</location>
    </subcellularLocation>
</comment>
<dbReference type="HAMAP" id="MF_00238">
    <property type="entry name" value="Cytidyl_kinase_type1"/>
    <property type="match status" value="1"/>
</dbReference>
<dbReference type="GO" id="GO:0036431">
    <property type="term" value="F:dCMP kinase activity"/>
    <property type="evidence" value="ECO:0007669"/>
    <property type="project" value="InterPro"/>
</dbReference>
<dbReference type="GO" id="GO:0006220">
    <property type="term" value="P:pyrimidine nucleotide metabolic process"/>
    <property type="evidence" value="ECO:0007669"/>
    <property type="project" value="UniProtKB-UniRule"/>
</dbReference>
<evidence type="ECO:0000256" key="6">
    <source>
        <dbReference type="ARBA" id="ARBA00047615"/>
    </source>
</evidence>
<feature type="domain" description="Cytidylate kinase" evidence="9">
    <location>
        <begin position="3"/>
        <end position="203"/>
    </location>
</feature>
<keyword evidence="2 8" id="KW-0808">Transferase</keyword>
<dbReference type="EC" id="2.7.4.25" evidence="8"/>
<dbReference type="SUPFAM" id="SSF52540">
    <property type="entry name" value="P-loop containing nucleoside triphosphate hydrolases"/>
    <property type="match status" value="1"/>
</dbReference>
<evidence type="ECO:0000256" key="1">
    <source>
        <dbReference type="ARBA" id="ARBA00009427"/>
    </source>
</evidence>
<dbReference type="STRING" id="580166.AUP43_07635"/>
<evidence type="ECO:0000313" key="11">
    <source>
        <dbReference type="Proteomes" id="UP000076400"/>
    </source>
</evidence>
<dbReference type="EMBL" id="LPXN01000100">
    <property type="protein sequence ID" value="KZD09069.1"/>
    <property type="molecule type" value="Genomic_DNA"/>
</dbReference>
<dbReference type="InterPro" id="IPR027417">
    <property type="entry name" value="P-loop_NTPase"/>
</dbReference>
<dbReference type="RefSeq" id="WP_067555057.1">
    <property type="nucleotide sequence ID" value="NZ_LPXN01000100.1"/>
</dbReference>
<dbReference type="Proteomes" id="UP000076400">
    <property type="component" value="Unassembled WGS sequence"/>
</dbReference>
<dbReference type="OrthoDB" id="9807434at2"/>
<sequence>MIVAVDGPAASGKGTLARRIASALDFAYLDTGLLYRGVGVAVLDRGDSLDDAEAAIRAAQAFDPALMNDPRLRSEEASSAASKVAAIPGVRAAMLEFQRRFGHTPPGGKKGAVLDGRDIGTVIFPEADVKLFITASVEVRAERRHKELLGRGTPSIYARVLREMQERDQRDRSRSVAPMTIASDAVVIDTSAIDVEAAFQKAMAPVLEKISRQHRVR</sequence>
<name>A0A154W6E6_9PROT</name>
<protein>
    <recommendedName>
        <fullName evidence="8">Cytidylate kinase</fullName>
        <shortName evidence="8">CK</shortName>
        <ecNumber evidence="8">2.7.4.25</ecNumber>
    </recommendedName>
    <alternativeName>
        <fullName evidence="8">Cytidine monophosphate kinase</fullName>
        <shortName evidence="8">CMP kinase</shortName>
    </alternativeName>
</protein>
<evidence type="ECO:0000256" key="2">
    <source>
        <dbReference type="ARBA" id="ARBA00022679"/>
    </source>
</evidence>
<organism evidence="10 11">
    <name type="scientific">Oceanibaculum pacificum</name>
    <dbReference type="NCBI Taxonomy" id="580166"/>
    <lineage>
        <taxon>Bacteria</taxon>
        <taxon>Pseudomonadati</taxon>
        <taxon>Pseudomonadota</taxon>
        <taxon>Alphaproteobacteria</taxon>
        <taxon>Rhodospirillales</taxon>
        <taxon>Oceanibaculaceae</taxon>
        <taxon>Oceanibaculum</taxon>
    </lineage>
</organism>
<dbReference type="CDD" id="cd02020">
    <property type="entry name" value="CMPK"/>
    <property type="match status" value="1"/>
</dbReference>
<gene>
    <name evidence="8" type="primary">cmk</name>
    <name evidence="10" type="ORF">AUP43_07635</name>
</gene>
<dbReference type="GO" id="GO:0005524">
    <property type="term" value="F:ATP binding"/>
    <property type="evidence" value="ECO:0007669"/>
    <property type="project" value="UniProtKB-UniRule"/>
</dbReference>
<dbReference type="NCBIfam" id="TIGR00017">
    <property type="entry name" value="cmk"/>
    <property type="match status" value="1"/>
</dbReference>
<accession>A0A154W6E6</accession>
<dbReference type="Pfam" id="PF02224">
    <property type="entry name" value="Cytidylate_kin"/>
    <property type="match status" value="1"/>
</dbReference>
<proteinExistence type="inferred from homology"/>
<evidence type="ECO:0000256" key="5">
    <source>
        <dbReference type="ARBA" id="ARBA00022840"/>
    </source>
</evidence>